<evidence type="ECO:0000313" key="2">
    <source>
        <dbReference type="Proteomes" id="UP000051256"/>
    </source>
</evidence>
<dbReference type="Proteomes" id="UP000051256">
    <property type="component" value="Unassembled WGS sequence"/>
</dbReference>
<dbReference type="InterPro" id="IPR008792">
    <property type="entry name" value="PQQD"/>
</dbReference>
<evidence type="ECO:0000313" key="1">
    <source>
        <dbReference type="EMBL" id="KRM94398.1"/>
    </source>
</evidence>
<protein>
    <recommendedName>
        <fullName evidence="3">Coenzyme PQQ synthesis protein D (PqqD)</fullName>
    </recommendedName>
</protein>
<sequence length="124" mass="14708">MKRRKKNKQADLITDAELKIMVYKKNPEAHYTVKEGIVTIEKDEDHPIQNFFRKLHFKIPAKSYLELDQYGSFVFLAIDGHTSVYQIGQRLAEQFSEADEYRYSRLIMYLNQIANVNHLVERVK</sequence>
<dbReference type="PATRIC" id="fig|1423802.4.peg.1371"/>
<proteinExistence type="predicted"/>
<gene>
    <name evidence="1" type="ORF">FC56_GL001352</name>
</gene>
<accession>A0A0R2CRH4</accession>
<dbReference type="RefSeq" id="WP_054670002.1">
    <property type="nucleotide sequence ID" value="NZ_AYZR01000004.1"/>
</dbReference>
<evidence type="ECO:0008006" key="3">
    <source>
        <dbReference type="Google" id="ProtNLM"/>
    </source>
</evidence>
<dbReference type="EMBL" id="AYZR01000004">
    <property type="protein sequence ID" value="KRM94398.1"/>
    <property type="molecule type" value="Genomic_DNA"/>
</dbReference>
<comment type="caution">
    <text evidence="1">The sequence shown here is derived from an EMBL/GenBank/DDBJ whole genome shotgun (WGS) entry which is preliminary data.</text>
</comment>
<name>A0A0R2CRH4_9LACO</name>
<dbReference type="STRING" id="1423802.FC56_GL001352"/>
<organism evidence="1 2">
    <name type="scientific">Lentilactobacillus senioris DSM 24302 = JCM 17472</name>
    <dbReference type="NCBI Taxonomy" id="1423802"/>
    <lineage>
        <taxon>Bacteria</taxon>
        <taxon>Bacillati</taxon>
        <taxon>Bacillota</taxon>
        <taxon>Bacilli</taxon>
        <taxon>Lactobacillales</taxon>
        <taxon>Lactobacillaceae</taxon>
        <taxon>Lentilactobacillus</taxon>
    </lineage>
</organism>
<dbReference type="AlphaFoldDB" id="A0A0R2CRH4"/>
<keyword evidence="2" id="KW-1185">Reference proteome</keyword>
<dbReference type="Pfam" id="PF05402">
    <property type="entry name" value="PqqD"/>
    <property type="match status" value="1"/>
</dbReference>
<reference evidence="1 2" key="1">
    <citation type="journal article" date="2015" name="Genome Announc.">
        <title>Expanding the biotechnology potential of lactobacilli through comparative genomics of 213 strains and associated genera.</title>
        <authorList>
            <person name="Sun Z."/>
            <person name="Harris H.M."/>
            <person name="McCann A."/>
            <person name="Guo C."/>
            <person name="Argimon S."/>
            <person name="Zhang W."/>
            <person name="Yang X."/>
            <person name="Jeffery I.B."/>
            <person name="Cooney J.C."/>
            <person name="Kagawa T.F."/>
            <person name="Liu W."/>
            <person name="Song Y."/>
            <person name="Salvetti E."/>
            <person name="Wrobel A."/>
            <person name="Rasinkangas P."/>
            <person name="Parkhill J."/>
            <person name="Rea M.C."/>
            <person name="O'Sullivan O."/>
            <person name="Ritari J."/>
            <person name="Douillard F.P."/>
            <person name="Paul Ross R."/>
            <person name="Yang R."/>
            <person name="Briner A.E."/>
            <person name="Felis G.E."/>
            <person name="de Vos W.M."/>
            <person name="Barrangou R."/>
            <person name="Klaenhammer T.R."/>
            <person name="Caufield P.W."/>
            <person name="Cui Y."/>
            <person name="Zhang H."/>
            <person name="O'Toole P.W."/>
        </authorList>
    </citation>
    <scope>NUCLEOTIDE SEQUENCE [LARGE SCALE GENOMIC DNA]</scope>
    <source>
        <strain evidence="1 2">DSM 24302</strain>
    </source>
</reference>